<proteinExistence type="predicted"/>
<accession>A0A9K3KUH8</accession>
<dbReference type="CDD" id="cd09993">
    <property type="entry name" value="HDAC_classIV"/>
    <property type="match status" value="1"/>
</dbReference>
<feature type="transmembrane region" description="Helical" evidence="3">
    <location>
        <begin position="523"/>
        <end position="546"/>
    </location>
</feature>
<dbReference type="PANTHER" id="PTHR10625">
    <property type="entry name" value="HISTONE DEACETYLASE HDAC1-RELATED"/>
    <property type="match status" value="1"/>
</dbReference>
<evidence type="ECO:0000313" key="5">
    <source>
        <dbReference type="EMBL" id="KAG7349293.1"/>
    </source>
</evidence>
<evidence type="ECO:0000259" key="4">
    <source>
        <dbReference type="Pfam" id="PF00850"/>
    </source>
</evidence>
<reference evidence="5" key="1">
    <citation type="journal article" date="2021" name="Sci. Rep.">
        <title>Diploid genomic architecture of Nitzschia inconspicua, an elite biomass production diatom.</title>
        <authorList>
            <person name="Oliver A."/>
            <person name="Podell S."/>
            <person name="Pinowska A."/>
            <person name="Traller J.C."/>
            <person name="Smith S.R."/>
            <person name="McClure R."/>
            <person name="Beliaev A."/>
            <person name="Bohutskyi P."/>
            <person name="Hill E.A."/>
            <person name="Rabines A."/>
            <person name="Zheng H."/>
            <person name="Allen L.Z."/>
            <person name="Kuo A."/>
            <person name="Grigoriev I.V."/>
            <person name="Allen A.E."/>
            <person name="Hazlebeck D."/>
            <person name="Allen E.E."/>
        </authorList>
    </citation>
    <scope>NUCLEOTIDE SEQUENCE</scope>
    <source>
        <strain evidence="5">Hildebrandi</strain>
    </source>
</reference>
<feature type="coiled-coil region" evidence="2">
    <location>
        <begin position="419"/>
        <end position="469"/>
    </location>
</feature>
<keyword evidence="3" id="KW-0472">Membrane</keyword>
<keyword evidence="1" id="KW-0378">Hydrolase</keyword>
<protein>
    <submittedName>
        <fullName evidence="5">Deacetylase</fullName>
    </submittedName>
</protein>
<dbReference type="PANTHER" id="PTHR10625:SF19">
    <property type="entry name" value="HISTONE DEACETYLASE 12"/>
    <property type="match status" value="1"/>
</dbReference>
<gene>
    <name evidence="5" type="ORF">IV203_011890</name>
</gene>
<dbReference type="GO" id="GO:0016787">
    <property type="term" value="F:hydrolase activity"/>
    <property type="evidence" value="ECO:0007669"/>
    <property type="project" value="UniProtKB-KW"/>
</dbReference>
<evidence type="ECO:0000313" key="6">
    <source>
        <dbReference type="Proteomes" id="UP000693970"/>
    </source>
</evidence>
<sequence>MASSINRSKKMPYRLLSLRTSSLMLWLTMQRSSAFHKPVSTILRCPMVEPCPRLGSMSFHSLLSGSDSTLSVPTPQSRHFSMENSYYLESFGLKTSRFGLDPFQNKLACPFVYHEQYSFPEWPENHTFPMDKFARIAHTLKSTTHLVDDTPRLLVRNEEDFFRPLDFDDIPVEEWLCSIIDPDFVHRFLNGMLTTEEARRIGFREQTARPELIQRTVLEVAGTVLTAQLAFHFGVAANLAGGTHHAHPLGGAGYTILNDLAVTANFLTDKRLHDGSTPGINRVLVIDCDVHQGDGTAQFSTLWGDDRLATLSIHCASNYPQDKANSTYDIGLRDKCGDSGYMEILKRCVETALVEVEPDFVLYDGGVDVYEHDKLGRLSLTENGIRLRDRFVVEKCVSLGIPVAAVVIFSALIQRTNQVEQAVQDRNTALQRLRDLKSKELAGYDNVKKEDIQLLLEQYERAVLREEALRNLVPGVVRIVPPSAGSQKEEEASIIAKQLLGKEFNIGVPKREISQNGELPVTAIWALVVVAVVLAGQFVFWGWMYVNDPTGSLSSSSII</sequence>
<dbReference type="OrthoDB" id="437693at2759"/>
<dbReference type="Proteomes" id="UP000693970">
    <property type="component" value="Unassembled WGS sequence"/>
</dbReference>
<keyword evidence="2" id="KW-0175">Coiled coil</keyword>
<evidence type="ECO:0000256" key="3">
    <source>
        <dbReference type="SAM" id="Phobius"/>
    </source>
</evidence>
<name>A0A9K3KUH8_9STRA</name>
<feature type="domain" description="Histone deacetylase" evidence="4">
    <location>
        <begin position="175"/>
        <end position="406"/>
    </location>
</feature>
<dbReference type="AlphaFoldDB" id="A0A9K3KUH8"/>
<dbReference type="InterPro" id="IPR023801">
    <property type="entry name" value="His_deacetylse_dom"/>
</dbReference>
<keyword evidence="3" id="KW-0812">Transmembrane</keyword>
<dbReference type="InterPro" id="IPR044150">
    <property type="entry name" value="HDAC_classIV"/>
</dbReference>
<dbReference type="EMBL" id="JAGRRH010000019">
    <property type="protein sequence ID" value="KAG7349293.1"/>
    <property type="molecule type" value="Genomic_DNA"/>
</dbReference>
<organism evidence="5 6">
    <name type="scientific">Nitzschia inconspicua</name>
    <dbReference type="NCBI Taxonomy" id="303405"/>
    <lineage>
        <taxon>Eukaryota</taxon>
        <taxon>Sar</taxon>
        <taxon>Stramenopiles</taxon>
        <taxon>Ochrophyta</taxon>
        <taxon>Bacillariophyta</taxon>
        <taxon>Bacillariophyceae</taxon>
        <taxon>Bacillariophycidae</taxon>
        <taxon>Bacillariales</taxon>
        <taxon>Bacillariaceae</taxon>
        <taxon>Nitzschia</taxon>
    </lineage>
</organism>
<evidence type="ECO:0000256" key="2">
    <source>
        <dbReference type="SAM" id="Coils"/>
    </source>
</evidence>
<dbReference type="GO" id="GO:0040029">
    <property type="term" value="P:epigenetic regulation of gene expression"/>
    <property type="evidence" value="ECO:0007669"/>
    <property type="project" value="TreeGrafter"/>
</dbReference>
<keyword evidence="6" id="KW-1185">Reference proteome</keyword>
<evidence type="ECO:0000256" key="1">
    <source>
        <dbReference type="ARBA" id="ARBA00022801"/>
    </source>
</evidence>
<comment type="caution">
    <text evidence="5">The sequence shown here is derived from an EMBL/GenBank/DDBJ whole genome shotgun (WGS) entry which is preliminary data.</text>
</comment>
<dbReference type="GO" id="GO:0004407">
    <property type="term" value="F:histone deacetylase activity"/>
    <property type="evidence" value="ECO:0007669"/>
    <property type="project" value="InterPro"/>
</dbReference>
<keyword evidence="3" id="KW-1133">Transmembrane helix</keyword>
<dbReference type="Pfam" id="PF00850">
    <property type="entry name" value="Hist_deacetyl"/>
    <property type="match status" value="1"/>
</dbReference>
<reference evidence="5" key="2">
    <citation type="submission" date="2021-04" db="EMBL/GenBank/DDBJ databases">
        <authorList>
            <person name="Podell S."/>
        </authorList>
    </citation>
    <scope>NUCLEOTIDE SEQUENCE</scope>
    <source>
        <strain evidence="5">Hildebrandi</strain>
    </source>
</reference>